<dbReference type="AlphaFoldDB" id="A0A3A4F3G8"/>
<dbReference type="GO" id="GO:0015833">
    <property type="term" value="P:peptide transport"/>
    <property type="evidence" value="ECO:0007669"/>
    <property type="project" value="TreeGrafter"/>
</dbReference>
<dbReference type="PROSITE" id="PS51257">
    <property type="entry name" value="PROKAR_LIPOPROTEIN"/>
    <property type="match status" value="1"/>
</dbReference>
<comment type="similarity">
    <text evidence="1">Belongs to the bacterial solute-binding protein 5 family.</text>
</comment>
<accession>A0A3A4F3G8</accession>
<sequence>MKKAKISALTAAVLLLAACGDRDPGGTNNDEQSGAAEVEDLLTTTEPGSEGLERAVWNSPYGEHASLDPILAFNYPENTVVSNLCESLMQLQPDFSVEPHLASSVTVEGDRTYVLEIRDDVTFWDGTPMTPDDVVFSINRHLDPEEGSYWASNTTENIASVEQTDEWEVTIELHEPNVVFTNELATIVGVVVQEEHREAAGEDYGNPSEGVMCSGPYQVSEWNQGSSILLESYEDYWREDARALTPEVEINFTVDAAAISNSLATGEVHGGFDVPLSTISQLQGADEGELLLGEGLQNMAIISTGEGTFGDPAVRRALTRATDRVAVAETVFEGTAWPSESLIPAGAWEPEIAGAREDALPDLSHDIEAAQEILEDAEADLSEPITIAYPGERGFYADIINVIANGASEIGLTVEPVSVPSAQFGAFFSDPAAREDYDAFVTMNYLSTADALGKLNSIAHSEGYENYSDFSDPEIDALLEEAYATEDDEARAELVIEAEALVMEQQPWMNIVDLASRVYLADGVTGPPASFVYLYYPWAADLGASDEG</sequence>
<reference evidence="5 6" key="1">
    <citation type="submission" date="2018-09" db="EMBL/GenBank/DDBJ databases">
        <title>Nesterenkonia natronophila sp. nov., an alkaliphilic actinobacteriume isolated from a soda lake, and emended description of the genus Nesterenkonia.</title>
        <authorList>
            <person name="Menes R.J."/>
            <person name="Iriarte A."/>
        </authorList>
    </citation>
    <scope>NUCLEOTIDE SEQUENCE [LARGE SCALE GENOMIC DNA]</scope>
    <source>
        <strain evidence="5 6">M8</strain>
    </source>
</reference>
<dbReference type="InterPro" id="IPR039424">
    <property type="entry name" value="SBP_5"/>
</dbReference>
<dbReference type="PIRSF" id="PIRSF002741">
    <property type="entry name" value="MppA"/>
    <property type="match status" value="1"/>
</dbReference>
<evidence type="ECO:0000313" key="5">
    <source>
        <dbReference type="EMBL" id="RJN32386.1"/>
    </source>
</evidence>
<gene>
    <name evidence="5" type="ORF">D3250_00550</name>
</gene>
<dbReference type="Gene3D" id="3.40.190.10">
    <property type="entry name" value="Periplasmic binding protein-like II"/>
    <property type="match status" value="1"/>
</dbReference>
<keyword evidence="6" id="KW-1185">Reference proteome</keyword>
<dbReference type="Gene3D" id="3.90.76.10">
    <property type="entry name" value="Dipeptide-binding Protein, Domain 1"/>
    <property type="match status" value="1"/>
</dbReference>
<evidence type="ECO:0000313" key="6">
    <source>
        <dbReference type="Proteomes" id="UP000266615"/>
    </source>
</evidence>
<evidence type="ECO:0000256" key="1">
    <source>
        <dbReference type="ARBA" id="ARBA00005695"/>
    </source>
</evidence>
<dbReference type="PANTHER" id="PTHR30290">
    <property type="entry name" value="PERIPLASMIC BINDING COMPONENT OF ABC TRANSPORTER"/>
    <property type="match status" value="1"/>
</dbReference>
<dbReference type="SUPFAM" id="SSF53850">
    <property type="entry name" value="Periplasmic binding protein-like II"/>
    <property type="match status" value="1"/>
</dbReference>
<organism evidence="5 6">
    <name type="scientific">Nesterenkonia natronophila</name>
    <dbReference type="NCBI Taxonomy" id="2174932"/>
    <lineage>
        <taxon>Bacteria</taxon>
        <taxon>Bacillati</taxon>
        <taxon>Actinomycetota</taxon>
        <taxon>Actinomycetes</taxon>
        <taxon>Micrococcales</taxon>
        <taxon>Micrococcaceae</taxon>
        <taxon>Nesterenkonia</taxon>
    </lineage>
</organism>
<dbReference type="EMBL" id="QYZP01000001">
    <property type="protein sequence ID" value="RJN32386.1"/>
    <property type="molecule type" value="Genomic_DNA"/>
</dbReference>
<dbReference type="CDD" id="cd00995">
    <property type="entry name" value="PBP2_NikA_DppA_OppA_like"/>
    <property type="match status" value="1"/>
</dbReference>
<protein>
    <submittedName>
        <fullName evidence="5">ABC transporter substrate-binding protein</fullName>
    </submittedName>
</protein>
<dbReference type="GO" id="GO:0043190">
    <property type="term" value="C:ATP-binding cassette (ABC) transporter complex"/>
    <property type="evidence" value="ECO:0007669"/>
    <property type="project" value="InterPro"/>
</dbReference>
<evidence type="ECO:0000256" key="3">
    <source>
        <dbReference type="ARBA" id="ARBA00022729"/>
    </source>
</evidence>
<feature type="domain" description="Solute-binding protein family 5" evidence="4">
    <location>
        <begin position="97"/>
        <end position="464"/>
    </location>
</feature>
<dbReference type="PANTHER" id="PTHR30290:SF9">
    <property type="entry name" value="OLIGOPEPTIDE-BINDING PROTEIN APPA"/>
    <property type="match status" value="1"/>
</dbReference>
<dbReference type="Gene3D" id="3.10.105.10">
    <property type="entry name" value="Dipeptide-binding Protein, Domain 3"/>
    <property type="match status" value="1"/>
</dbReference>
<dbReference type="GO" id="GO:0042597">
    <property type="term" value="C:periplasmic space"/>
    <property type="evidence" value="ECO:0007669"/>
    <property type="project" value="UniProtKB-ARBA"/>
</dbReference>
<dbReference type="Proteomes" id="UP000266615">
    <property type="component" value="Unassembled WGS sequence"/>
</dbReference>
<evidence type="ECO:0000259" key="4">
    <source>
        <dbReference type="Pfam" id="PF00496"/>
    </source>
</evidence>
<dbReference type="Pfam" id="PF00496">
    <property type="entry name" value="SBP_bac_5"/>
    <property type="match status" value="1"/>
</dbReference>
<proteinExistence type="inferred from homology"/>
<evidence type="ECO:0000256" key="2">
    <source>
        <dbReference type="ARBA" id="ARBA00022448"/>
    </source>
</evidence>
<keyword evidence="2" id="KW-0813">Transport</keyword>
<keyword evidence="3" id="KW-0732">Signal</keyword>
<dbReference type="OrthoDB" id="5243526at2"/>
<dbReference type="GO" id="GO:1904680">
    <property type="term" value="F:peptide transmembrane transporter activity"/>
    <property type="evidence" value="ECO:0007669"/>
    <property type="project" value="TreeGrafter"/>
</dbReference>
<dbReference type="InterPro" id="IPR000914">
    <property type="entry name" value="SBP_5_dom"/>
</dbReference>
<dbReference type="InterPro" id="IPR030678">
    <property type="entry name" value="Peptide/Ni-bd"/>
</dbReference>
<name>A0A3A4F3G8_9MICC</name>
<comment type="caution">
    <text evidence="5">The sequence shown here is derived from an EMBL/GenBank/DDBJ whole genome shotgun (WGS) entry which is preliminary data.</text>
</comment>